<dbReference type="GO" id="GO:0060271">
    <property type="term" value="P:cilium assembly"/>
    <property type="evidence" value="ECO:0007669"/>
    <property type="project" value="UniProtKB-UniRule"/>
</dbReference>
<dbReference type="STRING" id="8022.A0A060WWR9"/>
<protein>
    <recommendedName>
        <fullName evidence="3">Tektin</fullName>
    </recommendedName>
</protein>
<comment type="similarity">
    <text evidence="1 3">Belongs to the tektin family.</text>
</comment>
<dbReference type="GO" id="GO:0015630">
    <property type="term" value="C:microtubule cytoskeleton"/>
    <property type="evidence" value="ECO:0007669"/>
    <property type="project" value="UniProtKB-UniRule"/>
</dbReference>
<reference evidence="4" key="2">
    <citation type="submission" date="2014-03" db="EMBL/GenBank/DDBJ databases">
        <authorList>
            <person name="Genoscope - CEA"/>
        </authorList>
    </citation>
    <scope>NUCLEOTIDE SEQUENCE</scope>
</reference>
<reference evidence="4" key="1">
    <citation type="journal article" date="2014" name="Nat. Commun.">
        <title>The rainbow trout genome provides novel insights into evolution after whole-genome duplication in vertebrates.</title>
        <authorList>
            <person name="Berthelot C."/>
            <person name="Brunet F."/>
            <person name="Chalopin D."/>
            <person name="Juanchich A."/>
            <person name="Bernard M."/>
            <person name="Noel B."/>
            <person name="Bento P."/>
            <person name="Da Silva C."/>
            <person name="Labadie K."/>
            <person name="Alberti A."/>
            <person name="Aury J.M."/>
            <person name="Louis A."/>
            <person name="Dehais P."/>
            <person name="Bardou P."/>
            <person name="Montfort J."/>
            <person name="Klopp C."/>
            <person name="Cabau C."/>
            <person name="Gaspin C."/>
            <person name="Thorgaard G.H."/>
            <person name="Boussaha M."/>
            <person name="Quillet E."/>
            <person name="Guyomard R."/>
            <person name="Galiana D."/>
            <person name="Bobe J."/>
            <person name="Volff J.N."/>
            <person name="Genet C."/>
            <person name="Wincker P."/>
            <person name="Jaillon O."/>
            <person name="Roest Crollius H."/>
            <person name="Guiguen Y."/>
        </authorList>
    </citation>
    <scope>NUCLEOTIDE SEQUENCE [LARGE SCALE GENOMIC DNA]</scope>
</reference>
<dbReference type="Proteomes" id="UP000193380">
    <property type="component" value="Unassembled WGS sequence"/>
</dbReference>
<evidence type="ECO:0000256" key="1">
    <source>
        <dbReference type="ARBA" id="ARBA00007209"/>
    </source>
</evidence>
<keyword evidence="3" id="KW-0966">Cell projection</keyword>
<dbReference type="GO" id="GO:0005634">
    <property type="term" value="C:nucleus"/>
    <property type="evidence" value="ECO:0007669"/>
    <property type="project" value="TreeGrafter"/>
</dbReference>
<keyword evidence="3" id="KW-0969">Cilium</keyword>
<dbReference type="AlphaFoldDB" id="A0A060WWR9"/>
<accession>A0A060WWR9</accession>
<comment type="subcellular location">
    <subcellularLocation>
        <location evidence="3">Cytoplasm</location>
        <location evidence="3">Cytoskeleton</location>
        <location evidence="3">Cilium axoneme</location>
    </subcellularLocation>
</comment>
<dbReference type="GO" id="GO:0060294">
    <property type="term" value="P:cilium movement involved in cell motility"/>
    <property type="evidence" value="ECO:0007669"/>
    <property type="project" value="UniProtKB-UniRule"/>
</dbReference>
<dbReference type="Pfam" id="PF03148">
    <property type="entry name" value="Tektin"/>
    <property type="match status" value="1"/>
</dbReference>
<evidence type="ECO:0000313" key="4">
    <source>
        <dbReference type="EMBL" id="CDQ71447.1"/>
    </source>
</evidence>
<evidence type="ECO:0000313" key="5">
    <source>
        <dbReference type="Proteomes" id="UP000193380"/>
    </source>
</evidence>
<dbReference type="PANTHER" id="PTHR19960:SF11">
    <property type="entry name" value="TEKTIN"/>
    <property type="match status" value="1"/>
</dbReference>
<dbReference type="InterPro" id="IPR000435">
    <property type="entry name" value="Tektins"/>
</dbReference>
<proteinExistence type="inferred from homology"/>
<evidence type="ECO:0000256" key="3">
    <source>
        <dbReference type="RuleBase" id="RU367040"/>
    </source>
</evidence>
<gene>
    <name evidence="4" type="ORF">GSONMT00047855001</name>
</gene>
<dbReference type="GO" id="GO:0005930">
    <property type="term" value="C:axoneme"/>
    <property type="evidence" value="ECO:0007669"/>
    <property type="project" value="UniProtKB-SubCell"/>
</dbReference>
<evidence type="ECO:0000256" key="2">
    <source>
        <dbReference type="ARBA" id="ARBA00022490"/>
    </source>
</evidence>
<dbReference type="InterPro" id="IPR048256">
    <property type="entry name" value="Tektin-like"/>
</dbReference>
<keyword evidence="2" id="KW-0963">Cytoplasm</keyword>
<dbReference type="EMBL" id="FR904769">
    <property type="protein sequence ID" value="CDQ71447.1"/>
    <property type="molecule type" value="Genomic_DNA"/>
</dbReference>
<name>A0A060WWR9_ONCMY</name>
<organism evidence="4 5">
    <name type="scientific">Oncorhynchus mykiss</name>
    <name type="common">Rainbow trout</name>
    <name type="synonym">Salmo gairdneri</name>
    <dbReference type="NCBI Taxonomy" id="8022"/>
    <lineage>
        <taxon>Eukaryota</taxon>
        <taxon>Metazoa</taxon>
        <taxon>Chordata</taxon>
        <taxon>Craniata</taxon>
        <taxon>Vertebrata</taxon>
        <taxon>Euteleostomi</taxon>
        <taxon>Actinopterygii</taxon>
        <taxon>Neopterygii</taxon>
        <taxon>Teleostei</taxon>
        <taxon>Protacanthopterygii</taxon>
        <taxon>Salmoniformes</taxon>
        <taxon>Salmonidae</taxon>
        <taxon>Salmoninae</taxon>
        <taxon>Oncorhynchus</taxon>
    </lineage>
</organism>
<dbReference type="PANTHER" id="PTHR19960">
    <property type="entry name" value="TEKTIN"/>
    <property type="match status" value="1"/>
</dbReference>
<dbReference type="PaxDb" id="8022-A0A060WWR9"/>
<keyword evidence="3" id="KW-0282">Flagellum</keyword>
<dbReference type="GO" id="GO:0036126">
    <property type="term" value="C:sperm flagellum"/>
    <property type="evidence" value="ECO:0007669"/>
    <property type="project" value="TreeGrafter"/>
</dbReference>
<sequence>MSIDLVHDNVEKDLIREVETIKSCQERMRRHLDKAIAQLASNRAAQHELERDLSDKVTAQRIDNRCHHLRNASDGISYYRGIERLDPSLSLPDSWSKFTDDNILHSQSERAASHKLRDVIEILLNVTSNEMWKHFNTVNVAFTNRMSETADAKNSLQTHLAKVTDHYLTNDHQARLSC</sequence>